<dbReference type="PROSITE" id="PS50943">
    <property type="entry name" value="HTH_CROC1"/>
    <property type="match status" value="1"/>
</dbReference>
<keyword evidence="1" id="KW-0238">DNA-binding</keyword>
<dbReference type="GO" id="GO:0003677">
    <property type="term" value="F:DNA binding"/>
    <property type="evidence" value="ECO:0007669"/>
    <property type="project" value="UniProtKB-KW"/>
</dbReference>
<accession>A0A1L3NAX2</accession>
<dbReference type="InterPro" id="IPR010982">
    <property type="entry name" value="Lambda_DNA-bd_dom_sf"/>
</dbReference>
<dbReference type="PANTHER" id="PTHR46558">
    <property type="entry name" value="TRACRIPTIONAL REGULATORY PROTEIN-RELATED-RELATED"/>
    <property type="match status" value="1"/>
</dbReference>
<name>A0A1L3NAX2_CLOSG</name>
<evidence type="ECO:0000313" key="4">
    <source>
        <dbReference type="Proteomes" id="UP000182204"/>
    </source>
</evidence>
<sequence>MLGDKIKQLRENRKLTQHELANKLNIAQSTIGMIEGNKRPAGRKTLIKLADFFGVSVDYLLSEDIASQEEIIKLNKKDEKDIKKALNETLNQLENSQDGLMFDGEPIDDETRELLRISLENSMRLAKEIAKKKYTPKKYKK</sequence>
<proteinExistence type="predicted"/>
<dbReference type="Pfam" id="PF01381">
    <property type="entry name" value="HTH_3"/>
    <property type="match status" value="1"/>
</dbReference>
<gene>
    <name evidence="3" type="ORF">NPD5_3391</name>
</gene>
<dbReference type="Gene3D" id="1.10.260.40">
    <property type="entry name" value="lambda repressor-like DNA-binding domains"/>
    <property type="match status" value="1"/>
</dbReference>
<dbReference type="RefSeq" id="WP_072586705.1">
    <property type="nucleotide sequence ID" value="NZ_CP013243.1"/>
</dbReference>
<protein>
    <submittedName>
        <fullName evidence="3">Helix-turn-helix family protein</fullName>
    </submittedName>
</protein>
<evidence type="ECO:0000313" key="3">
    <source>
        <dbReference type="EMBL" id="APH13249.1"/>
    </source>
</evidence>
<dbReference type="SMART" id="SM00530">
    <property type="entry name" value="HTH_XRE"/>
    <property type="match status" value="1"/>
</dbReference>
<evidence type="ECO:0000259" key="2">
    <source>
        <dbReference type="PROSITE" id="PS50943"/>
    </source>
</evidence>
<dbReference type="PANTHER" id="PTHR46558:SF11">
    <property type="entry name" value="HTH-TYPE TRANSCRIPTIONAL REGULATOR XRE"/>
    <property type="match status" value="1"/>
</dbReference>
<dbReference type="CDD" id="cd00093">
    <property type="entry name" value="HTH_XRE"/>
    <property type="match status" value="1"/>
</dbReference>
<evidence type="ECO:0000256" key="1">
    <source>
        <dbReference type="ARBA" id="ARBA00023125"/>
    </source>
</evidence>
<dbReference type="AlphaFoldDB" id="A0A1L3NAX2"/>
<dbReference type="SUPFAM" id="SSF47413">
    <property type="entry name" value="lambda repressor-like DNA-binding domains"/>
    <property type="match status" value="1"/>
</dbReference>
<feature type="domain" description="HTH cro/C1-type" evidence="2">
    <location>
        <begin position="6"/>
        <end position="60"/>
    </location>
</feature>
<organism evidence="3 4">
    <name type="scientific">Clostridium sporogenes</name>
    <dbReference type="NCBI Taxonomy" id="1509"/>
    <lineage>
        <taxon>Bacteria</taxon>
        <taxon>Bacillati</taxon>
        <taxon>Bacillota</taxon>
        <taxon>Clostridia</taxon>
        <taxon>Eubacteriales</taxon>
        <taxon>Clostridiaceae</taxon>
        <taxon>Clostridium</taxon>
    </lineage>
</organism>
<dbReference type="InterPro" id="IPR001387">
    <property type="entry name" value="Cro/C1-type_HTH"/>
</dbReference>
<dbReference type="EMBL" id="CP013243">
    <property type="protein sequence ID" value="APH13249.1"/>
    <property type="molecule type" value="Genomic_DNA"/>
</dbReference>
<dbReference type="Proteomes" id="UP000182204">
    <property type="component" value="Chromosome"/>
</dbReference>
<reference evidence="3 4" key="1">
    <citation type="submission" date="2015-11" db="EMBL/GenBank/DDBJ databases">
        <authorList>
            <person name="Hill K.K."/>
            <person name="Shirey T.B."/>
            <person name="Raphael B."/>
            <person name="Daligault H.E."/>
            <person name="Davenport K.W."/>
            <person name="Bruce D.C."/>
            <person name="Foley B.T."/>
            <person name="Johnson S.L."/>
        </authorList>
    </citation>
    <scope>NUCLEOTIDE SEQUENCE [LARGE SCALE GENOMIC DNA]</scope>
    <source>
        <strain evidence="3 4">CDC_1632</strain>
    </source>
</reference>